<name>A0ABS7BZU4_9BACL</name>
<evidence type="ECO:0000313" key="2">
    <source>
        <dbReference type="Proteomes" id="UP001519887"/>
    </source>
</evidence>
<sequence length="215" mass="24814">MNQVELKNISLKCKPAIMNFDSWQDQLSHFSYTFTAGKIYAVVCKPGEGGWALSYLLSGKTQAYKGEILIDGDIINRRSLQSYGWYIGEELPKKTLLGIRYRKELTIREQLESAVSSQYTVSELVDLFELAPTRMERVMRYISNERWNASTAIGHAHGKRIFCFPWLEDSIKALIGYRVQYCCEFLKQNKCISIVPVRSQSIIEDFADEIIFLNR</sequence>
<organism evidence="1 2">
    <name type="scientific">Paenibacillus sepulcri</name>
    <dbReference type="NCBI Taxonomy" id="359917"/>
    <lineage>
        <taxon>Bacteria</taxon>
        <taxon>Bacillati</taxon>
        <taxon>Bacillota</taxon>
        <taxon>Bacilli</taxon>
        <taxon>Bacillales</taxon>
        <taxon>Paenibacillaceae</taxon>
        <taxon>Paenibacillus</taxon>
    </lineage>
</organism>
<keyword evidence="2" id="KW-1185">Reference proteome</keyword>
<comment type="caution">
    <text evidence="1">The sequence shown here is derived from an EMBL/GenBank/DDBJ whole genome shotgun (WGS) entry which is preliminary data.</text>
</comment>
<reference evidence="1 2" key="1">
    <citation type="submission" date="2021-07" db="EMBL/GenBank/DDBJ databases">
        <title>Paenibacillus radiodurans sp. nov., isolated from the southeastern edge of Tengger Desert.</title>
        <authorList>
            <person name="Zhang G."/>
        </authorList>
    </citation>
    <scope>NUCLEOTIDE SEQUENCE [LARGE SCALE GENOMIC DNA]</scope>
    <source>
        <strain evidence="1 2">CCM 7311</strain>
    </source>
</reference>
<dbReference type="Proteomes" id="UP001519887">
    <property type="component" value="Unassembled WGS sequence"/>
</dbReference>
<dbReference type="Gene3D" id="3.40.50.300">
    <property type="entry name" value="P-loop containing nucleotide triphosphate hydrolases"/>
    <property type="match status" value="1"/>
</dbReference>
<gene>
    <name evidence="1" type="ORF">K0U00_08140</name>
</gene>
<dbReference type="RefSeq" id="WP_210039329.1">
    <property type="nucleotide sequence ID" value="NZ_JBHLVU010000005.1"/>
</dbReference>
<proteinExistence type="predicted"/>
<accession>A0ABS7BZU4</accession>
<evidence type="ECO:0000313" key="1">
    <source>
        <dbReference type="EMBL" id="MBW7454006.1"/>
    </source>
</evidence>
<dbReference type="InterPro" id="IPR027417">
    <property type="entry name" value="P-loop_NTPase"/>
</dbReference>
<protein>
    <recommendedName>
        <fullName evidence="3">ABC transporter domain-containing protein</fullName>
    </recommendedName>
</protein>
<evidence type="ECO:0008006" key="3">
    <source>
        <dbReference type="Google" id="ProtNLM"/>
    </source>
</evidence>
<dbReference type="EMBL" id="JAHZIK010000143">
    <property type="protein sequence ID" value="MBW7454006.1"/>
    <property type="molecule type" value="Genomic_DNA"/>
</dbReference>